<keyword evidence="1" id="KW-1133">Transmembrane helix</keyword>
<dbReference type="AlphaFoldDB" id="A0AAW9W9M7"/>
<proteinExistence type="predicted"/>
<keyword evidence="1" id="KW-0472">Membrane</keyword>
<name>A0AAW9W9M7_STREE</name>
<feature type="transmembrane region" description="Helical" evidence="1">
    <location>
        <begin position="6"/>
        <end position="24"/>
    </location>
</feature>
<sequence>MAVPGLAWVMVFILATVSGLAALLNALKAGLPLKWAIFVAAHLMGSWLAGLLIFFAMEQA</sequence>
<organism evidence="2 3">
    <name type="scientific">Streptococcus pneumoniae</name>
    <dbReference type="NCBI Taxonomy" id="1313"/>
    <lineage>
        <taxon>Bacteria</taxon>
        <taxon>Bacillati</taxon>
        <taxon>Bacillota</taxon>
        <taxon>Bacilli</taxon>
        <taxon>Lactobacillales</taxon>
        <taxon>Streptococcaceae</taxon>
        <taxon>Streptococcus</taxon>
    </lineage>
</organism>
<dbReference type="Proteomes" id="UP000729182">
    <property type="component" value="Unassembled WGS sequence"/>
</dbReference>
<evidence type="ECO:0000313" key="2">
    <source>
        <dbReference type="EMBL" id="MTV78321.1"/>
    </source>
</evidence>
<feature type="non-terminal residue" evidence="2">
    <location>
        <position position="60"/>
    </location>
</feature>
<gene>
    <name evidence="2" type="ORF">GM535_14000</name>
</gene>
<reference evidence="2" key="1">
    <citation type="submission" date="2019-11" db="EMBL/GenBank/DDBJ databases">
        <title>Growth characteristics of pneumococcus vary with the chemical composition of the capsule and with environmental conditions.</title>
        <authorList>
            <person name="Tothpal A."/>
            <person name="Desobry K."/>
            <person name="Joshi S."/>
            <person name="Wyllie A.L."/>
            <person name="Weinberger D.M."/>
        </authorList>
    </citation>
    <scope>NUCLEOTIDE SEQUENCE</scope>
    <source>
        <strain evidence="2">Pnumococcus10A</strain>
    </source>
</reference>
<feature type="transmembrane region" description="Helical" evidence="1">
    <location>
        <begin position="36"/>
        <end position="57"/>
    </location>
</feature>
<comment type="caution">
    <text evidence="2">The sequence shown here is derived from an EMBL/GenBank/DDBJ whole genome shotgun (WGS) entry which is preliminary data.</text>
</comment>
<evidence type="ECO:0000256" key="1">
    <source>
        <dbReference type="SAM" id="Phobius"/>
    </source>
</evidence>
<accession>A0AAW9W9M7</accession>
<protein>
    <recommendedName>
        <fullName evidence="4">GDT1 family protein</fullName>
    </recommendedName>
</protein>
<keyword evidence="1" id="KW-0812">Transmembrane</keyword>
<evidence type="ECO:0000313" key="3">
    <source>
        <dbReference type="Proteomes" id="UP000729182"/>
    </source>
</evidence>
<dbReference type="EMBL" id="WNHN01000977">
    <property type="protein sequence ID" value="MTV78321.1"/>
    <property type="molecule type" value="Genomic_DNA"/>
</dbReference>
<evidence type="ECO:0008006" key="4">
    <source>
        <dbReference type="Google" id="ProtNLM"/>
    </source>
</evidence>